<dbReference type="RefSeq" id="WP_131926834.1">
    <property type="nucleotide sequence ID" value="NZ_SMAG01000014.1"/>
</dbReference>
<organism evidence="1 2">
    <name type="scientific">Hazenella coriacea</name>
    <dbReference type="NCBI Taxonomy" id="1179467"/>
    <lineage>
        <taxon>Bacteria</taxon>
        <taxon>Bacillati</taxon>
        <taxon>Bacillota</taxon>
        <taxon>Bacilli</taxon>
        <taxon>Bacillales</taxon>
        <taxon>Thermoactinomycetaceae</taxon>
        <taxon>Hazenella</taxon>
    </lineage>
</organism>
<reference evidence="1 2" key="1">
    <citation type="submission" date="2019-03" db="EMBL/GenBank/DDBJ databases">
        <title>Genomic Encyclopedia of Type Strains, Phase IV (KMG-IV): sequencing the most valuable type-strain genomes for metagenomic binning, comparative biology and taxonomic classification.</title>
        <authorList>
            <person name="Goeker M."/>
        </authorList>
    </citation>
    <scope>NUCLEOTIDE SEQUENCE [LARGE SCALE GENOMIC DNA]</scope>
    <source>
        <strain evidence="1 2">DSM 45707</strain>
    </source>
</reference>
<protein>
    <submittedName>
        <fullName evidence="1">RelB antitoxin of RelBE toxin-antitoxin system</fullName>
    </submittedName>
</protein>
<sequence length="156" mass="18482">MGGYLKRFKRDPRLKKEEIITSRVPHGVYEKFKNHCDHLGLTMSEAVCLLIKKEVEDEDIQKYTQEYKTTTNQIQRNIQRINKNTNVVKSKKFNSSRWKIDGKLPCPKCGTWSNSGNFQRDHYRKHGFDSLESFFSRYGEEADLMVEERKKEEENA</sequence>
<comment type="caution">
    <text evidence="1">The sequence shown here is derived from an EMBL/GenBank/DDBJ whole genome shotgun (WGS) entry which is preliminary data.</text>
</comment>
<accession>A0A4R3L3I7</accession>
<evidence type="ECO:0000313" key="1">
    <source>
        <dbReference type="EMBL" id="TCS92223.1"/>
    </source>
</evidence>
<name>A0A4R3L3I7_9BACL</name>
<dbReference type="OrthoDB" id="2922186at2"/>
<gene>
    <name evidence="1" type="ORF">EDD58_11414</name>
</gene>
<proteinExistence type="predicted"/>
<keyword evidence="2" id="KW-1185">Reference proteome</keyword>
<dbReference type="AlphaFoldDB" id="A0A4R3L3I7"/>
<dbReference type="EMBL" id="SMAG01000014">
    <property type="protein sequence ID" value="TCS92223.1"/>
    <property type="molecule type" value="Genomic_DNA"/>
</dbReference>
<evidence type="ECO:0000313" key="2">
    <source>
        <dbReference type="Proteomes" id="UP000294937"/>
    </source>
</evidence>
<dbReference type="Proteomes" id="UP000294937">
    <property type="component" value="Unassembled WGS sequence"/>
</dbReference>